<proteinExistence type="predicted"/>
<accession>A0A0F9M713</accession>
<gene>
    <name evidence="1" type="ORF">LCGC14_1191440</name>
</gene>
<protein>
    <submittedName>
        <fullName evidence="1">Uncharacterized protein</fullName>
    </submittedName>
</protein>
<sequence length="239" mass="27851">MTERPIIFSTPMVKAVLDESKTMTRRIVRFPKWGTYQSVESDWDITAKRDTLQLTAKDGIVFEVPSGKLSSAMQDKILRCPYGQVGGRLWVRETWRILDNTMLLDDMVRVEYKADGQIIKRRYGDIAWNEMGIRLPAIQTAMETGKWMPSIHLPHILSRIDRVITEVRGERVQDISEEDCYKEGLGISVGMMLVEPHWLTRDVLRRKFKDLWDSLNAKRGYGWSVNPWVFPIEFKMVTK</sequence>
<name>A0A0F9M713_9ZZZZ</name>
<dbReference type="EMBL" id="LAZR01006052">
    <property type="protein sequence ID" value="KKM95106.1"/>
    <property type="molecule type" value="Genomic_DNA"/>
</dbReference>
<organism evidence="1">
    <name type="scientific">marine sediment metagenome</name>
    <dbReference type="NCBI Taxonomy" id="412755"/>
    <lineage>
        <taxon>unclassified sequences</taxon>
        <taxon>metagenomes</taxon>
        <taxon>ecological metagenomes</taxon>
    </lineage>
</organism>
<dbReference type="AlphaFoldDB" id="A0A0F9M713"/>
<reference evidence="1" key="1">
    <citation type="journal article" date="2015" name="Nature">
        <title>Complex archaea that bridge the gap between prokaryotes and eukaryotes.</title>
        <authorList>
            <person name="Spang A."/>
            <person name="Saw J.H."/>
            <person name="Jorgensen S.L."/>
            <person name="Zaremba-Niedzwiedzka K."/>
            <person name="Martijn J."/>
            <person name="Lind A.E."/>
            <person name="van Eijk R."/>
            <person name="Schleper C."/>
            <person name="Guy L."/>
            <person name="Ettema T.J."/>
        </authorList>
    </citation>
    <scope>NUCLEOTIDE SEQUENCE</scope>
</reference>
<evidence type="ECO:0000313" key="1">
    <source>
        <dbReference type="EMBL" id="KKM95106.1"/>
    </source>
</evidence>
<comment type="caution">
    <text evidence="1">The sequence shown here is derived from an EMBL/GenBank/DDBJ whole genome shotgun (WGS) entry which is preliminary data.</text>
</comment>